<dbReference type="EMBL" id="JACIIJ010000001">
    <property type="protein sequence ID" value="MBB6219327.1"/>
    <property type="molecule type" value="Genomic_DNA"/>
</dbReference>
<evidence type="ECO:0000313" key="3">
    <source>
        <dbReference type="EMBL" id="MBB6219327.1"/>
    </source>
</evidence>
<dbReference type="Gene3D" id="2.40.50.140">
    <property type="entry name" value="Nucleic acid-binding proteins"/>
    <property type="match status" value="1"/>
</dbReference>
<dbReference type="Proteomes" id="UP000517187">
    <property type="component" value="Unassembled WGS sequence"/>
</dbReference>
<dbReference type="AlphaFoldDB" id="A0A7X0DSB1"/>
<evidence type="ECO:0000256" key="1">
    <source>
        <dbReference type="ARBA" id="ARBA00012727"/>
    </source>
</evidence>
<dbReference type="GO" id="GO:0003910">
    <property type="term" value="F:DNA ligase (ATP) activity"/>
    <property type="evidence" value="ECO:0007669"/>
    <property type="project" value="UniProtKB-EC"/>
</dbReference>
<keyword evidence="3" id="KW-0436">Ligase</keyword>
<dbReference type="InterPro" id="IPR012340">
    <property type="entry name" value="NA-bd_OB-fold"/>
</dbReference>
<dbReference type="SUPFAM" id="SSF50249">
    <property type="entry name" value="Nucleic acid-binding proteins"/>
    <property type="match status" value="1"/>
</dbReference>
<dbReference type="GO" id="GO:0006310">
    <property type="term" value="P:DNA recombination"/>
    <property type="evidence" value="ECO:0007669"/>
    <property type="project" value="InterPro"/>
</dbReference>
<feature type="domain" description="DNA ligase ATP-dependent C-terminal" evidence="2">
    <location>
        <begin position="72"/>
        <end position="126"/>
    </location>
</feature>
<gene>
    <name evidence="3" type="ORF">GGE66_000271</name>
</gene>
<comment type="caution">
    <text evidence="3">The sequence shown here is derived from an EMBL/GenBank/DDBJ whole genome shotgun (WGS) entry which is preliminary data.</text>
</comment>
<name>A0A7X0DSB1_RHILE</name>
<dbReference type="Pfam" id="PF04679">
    <property type="entry name" value="DNA_ligase_A_C"/>
    <property type="match status" value="1"/>
</dbReference>
<dbReference type="GO" id="GO:0006281">
    <property type="term" value="P:DNA repair"/>
    <property type="evidence" value="ECO:0007669"/>
    <property type="project" value="InterPro"/>
</dbReference>
<evidence type="ECO:0000313" key="4">
    <source>
        <dbReference type="Proteomes" id="UP000517187"/>
    </source>
</evidence>
<accession>A0A7X0DSB1</accession>
<sequence length="176" mass="19549">MRHLRNVGAEAIRLSEEIDADGKAFALLRAMLGSKASSRKTATRLGDWLKIKCIQSDRFAIVGYEKSTASFGVIGRLLLAARKGGEFVYVGGVGTGFNERSASELREQMDRLTIAKPAVDTEWKRKRGPLSSQSSLPRLNIASGRMKESCDTRHIRGCVTLLMRLAFMRFLNASRR</sequence>
<dbReference type="EC" id="6.5.1.1" evidence="1"/>
<protein>
    <recommendedName>
        <fullName evidence="1">DNA ligase (ATP)</fullName>
        <ecNumber evidence="1">6.5.1.1</ecNumber>
    </recommendedName>
</protein>
<reference evidence="3 4" key="1">
    <citation type="submission" date="2020-08" db="EMBL/GenBank/DDBJ databases">
        <title>Genomic Encyclopedia of Type Strains, Phase IV (KMG-V): Genome sequencing to study the core and pangenomes of soil and plant-associated prokaryotes.</title>
        <authorList>
            <person name="Whitman W."/>
        </authorList>
    </citation>
    <scope>NUCLEOTIDE SEQUENCE [LARGE SCALE GENOMIC DNA]</scope>
    <source>
        <strain evidence="3 4">SEMIA 4011</strain>
    </source>
</reference>
<evidence type="ECO:0000259" key="2">
    <source>
        <dbReference type="Pfam" id="PF04679"/>
    </source>
</evidence>
<dbReference type="InterPro" id="IPR012309">
    <property type="entry name" value="DNA_ligase_ATP-dep_C"/>
</dbReference>
<proteinExistence type="predicted"/>
<organism evidence="3 4">
    <name type="scientific">Rhizobium leguminosarum</name>
    <dbReference type="NCBI Taxonomy" id="384"/>
    <lineage>
        <taxon>Bacteria</taxon>
        <taxon>Pseudomonadati</taxon>
        <taxon>Pseudomonadota</taxon>
        <taxon>Alphaproteobacteria</taxon>
        <taxon>Hyphomicrobiales</taxon>
        <taxon>Rhizobiaceae</taxon>
        <taxon>Rhizobium/Agrobacterium group</taxon>
        <taxon>Rhizobium</taxon>
    </lineage>
</organism>